<feature type="signal peptide" evidence="1">
    <location>
        <begin position="1"/>
        <end position="24"/>
    </location>
</feature>
<evidence type="ECO:0000313" key="3">
    <source>
        <dbReference type="EMBL" id="ARU61825.1"/>
    </source>
</evidence>
<dbReference type="KEGG" id="tum:CBW65_12880"/>
<dbReference type="SUPFAM" id="SSF55383">
    <property type="entry name" value="Copper amine oxidase, domain N"/>
    <property type="match status" value="1"/>
</dbReference>
<keyword evidence="4" id="KW-1185">Reference proteome</keyword>
<dbReference type="InterPro" id="IPR036582">
    <property type="entry name" value="Mao_N_sf"/>
</dbReference>
<dbReference type="Gene3D" id="3.30.457.10">
    <property type="entry name" value="Copper amine oxidase-like, N-terminal domain"/>
    <property type="match status" value="2"/>
</dbReference>
<feature type="domain" description="Copper amine oxidase-like N-terminal" evidence="2">
    <location>
        <begin position="41"/>
        <end position="147"/>
    </location>
</feature>
<protein>
    <recommendedName>
        <fullName evidence="2">Copper amine oxidase-like N-terminal domain-containing protein</fullName>
    </recommendedName>
</protein>
<dbReference type="Proteomes" id="UP000195437">
    <property type="component" value="Chromosome"/>
</dbReference>
<dbReference type="InterPro" id="IPR012854">
    <property type="entry name" value="Cu_amine_oxidase-like_N"/>
</dbReference>
<evidence type="ECO:0000256" key="1">
    <source>
        <dbReference type="SAM" id="SignalP"/>
    </source>
</evidence>
<proteinExistence type="predicted"/>
<accession>A0A1Y0IQV6</accession>
<evidence type="ECO:0000259" key="2">
    <source>
        <dbReference type="Pfam" id="PF07833"/>
    </source>
</evidence>
<reference evidence="4" key="1">
    <citation type="submission" date="2017-05" db="EMBL/GenBank/DDBJ databases">
        <authorList>
            <person name="Sung H."/>
        </authorList>
    </citation>
    <scope>NUCLEOTIDE SEQUENCE [LARGE SCALE GENOMIC DNA]</scope>
    <source>
        <strain evidence="4">AR23208</strain>
    </source>
</reference>
<keyword evidence="1" id="KW-0732">Signal</keyword>
<dbReference type="RefSeq" id="WP_087457194.1">
    <property type="nucleotide sequence ID" value="NZ_CP021434.1"/>
</dbReference>
<sequence length="289" mass="31928">MKKFLSALIVTGMLAGSMASVASAEVQPMYTQGKNSKVNVYVNGATLKVDQPAIVKNDRTLVPLRAIFEALGAEILWDEKTQTVTATREDTVIKLQLKSKNAVVNGKTVTLDVPAESINYRTMVPVRFVSEALDAHVGWDEGTVSVFVSQYPAPSLVKLGEYVYLIKENLTALSEVAVESDTIVNNYINNKISLEQFRSQHKANLKEMAALTAEIKAVKVPEDQLAQRYANKTIMLFENLYSVCELRGIVLGETTGMTRLQELADDSKQLMLGQAAYENEFAFFAEFAE</sequence>
<dbReference type="EMBL" id="CP021434">
    <property type="protein sequence ID" value="ARU61825.1"/>
    <property type="molecule type" value="Genomic_DNA"/>
</dbReference>
<dbReference type="OrthoDB" id="2665331at2"/>
<gene>
    <name evidence="3" type="ORF">CBW65_12880</name>
</gene>
<dbReference type="AlphaFoldDB" id="A0A1Y0IQV6"/>
<name>A0A1Y0IQV6_9BACL</name>
<organism evidence="3 4">
    <name type="scientific">Tumebacillus avium</name>
    <dbReference type="NCBI Taxonomy" id="1903704"/>
    <lineage>
        <taxon>Bacteria</taxon>
        <taxon>Bacillati</taxon>
        <taxon>Bacillota</taxon>
        <taxon>Bacilli</taxon>
        <taxon>Bacillales</taxon>
        <taxon>Alicyclobacillaceae</taxon>
        <taxon>Tumebacillus</taxon>
    </lineage>
</organism>
<evidence type="ECO:0000313" key="4">
    <source>
        <dbReference type="Proteomes" id="UP000195437"/>
    </source>
</evidence>
<dbReference type="Pfam" id="PF07833">
    <property type="entry name" value="Cu_amine_oxidN1"/>
    <property type="match status" value="1"/>
</dbReference>
<feature type="chain" id="PRO_5012847082" description="Copper amine oxidase-like N-terminal domain-containing protein" evidence="1">
    <location>
        <begin position="25"/>
        <end position="289"/>
    </location>
</feature>